<dbReference type="SUPFAM" id="SSF52540">
    <property type="entry name" value="P-loop containing nucleoside triphosphate hydrolases"/>
    <property type="match status" value="1"/>
</dbReference>
<dbReference type="STRING" id="400682.A0A1X7V9N7"/>
<feature type="domain" description="Helicase C-terminal" evidence="1">
    <location>
        <begin position="13"/>
        <end position="73"/>
    </location>
</feature>
<evidence type="ECO:0000259" key="1">
    <source>
        <dbReference type="Pfam" id="PF00271"/>
    </source>
</evidence>
<dbReference type="Pfam" id="PF00271">
    <property type="entry name" value="Helicase_C"/>
    <property type="match status" value="1"/>
</dbReference>
<accession>A0A1X7V9N7</accession>
<dbReference type="AlphaFoldDB" id="A0A1X7V9N7"/>
<proteinExistence type="predicted"/>
<evidence type="ECO:0000313" key="2">
    <source>
        <dbReference type="EnsemblMetazoa" id="Aqu2.1.37020_001"/>
    </source>
</evidence>
<dbReference type="InterPro" id="IPR001650">
    <property type="entry name" value="Helicase_C-like"/>
</dbReference>
<organism evidence="2">
    <name type="scientific">Amphimedon queenslandica</name>
    <name type="common">Sponge</name>
    <dbReference type="NCBI Taxonomy" id="400682"/>
    <lineage>
        <taxon>Eukaryota</taxon>
        <taxon>Metazoa</taxon>
        <taxon>Porifera</taxon>
        <taxon>Demospongiae</taxon>
        <taxon>Heteroscleromorpha</taxon>
        <taxon>Haplosclerida</taxon>
        <taxon>Niphatidae</taxon>
        <taxon>Amphimedon</taxon>
    </lineage>
</organism>
<protein>
    <recommendedName>
        <fullName evidence="1">Helicase C-terminal domain-containing protein</fullName>
    </recommendedName>
</protein>
<dbReference type="EnsemblMetazoa" id="Aqu2.1.37020_001">
    <property type="protein sequence ID" value="Aqu2.1.37020_001"/>
    <property type="gene ID" value="Aqu2.1.37020"/>
</dbReference>
<dbReference type="InterPro" id="IPR027417">
    <property type="entry name" value="P-loop_NTPase"/>
</dbReference>
<sequence>TSAHARLVVMFLKGTDSDVKKSIIYNFTKPSSLRIVLCTDAFGMGIDCKDMWCIIHYCVPTDKETYVQQIRRAPENHGCKFCDNSVRN</sequence>
<dbReference type="Gene3D" id="3.40.50.300">
    <property type="entry name" value="P-loop containing nucleotide triphosphate hydrolases"/>
    <property type="match status" value="1"/>
</dbReference>
<name>A0A1X7V9N7_AMPQE</name>
<reference evidence="2" key="1">
    <citation type="submission" date="2017-05" db="UniProtKB">
        <authorList>
            <consortium name="EnsemblMetazoa"/>
        </authorList>
    </citation>
    <scope>IDENTIFICATION</scope>
</reference>
<dbReference type="InParanoid" id="A0A1X7V9N7"/>